<dbReference type="SUPFAM" id="SSF50182">
    <property type="entry name" value="Sm-like ribonucleoproteins"/>
    <property type="match status" value="1"/>
</dbReference>
<protein>
    <submittedName>
        <fullName evidence="2">Sm ribonucleo</fullName>
    </submittedName>
</protein>
<feature type="domain" description="Lsm C-terminal" evidence="1">
    <location>
        <begin position="78"/>
        <end position="140"/>
    </location>
</feature>
<dbReference type="EMBL" id="CP045483">
    <property type="protein sequence ID" value="QGR18877.1"/>
    <property type="molecule type" value="Genomic_DNA"/>
</dbReference>
<reference evidence="2 3" key="1">
    <citation type="submission" date="2019-10" db="EMBL/GenBank/DDBJ databases">
        <title>Genome Sequences from Six Type Strain Members of the Archaeal Family Sulfolobaceae: Acidianus ambivalens, Acidianus infernus, Metallosphaera prunae, Stygiolobus azoricus, Sulfolobus metallicus, and Sulfurisphaera ohwakuensis.</title>
        <authorList>
            <person name="Counts J.A."/>
            <person name="Kelly R.M."/>
        </authorList>
    </citation>
    <scope>NUCLEOTIDE SEQUENCE [LARGE SCALE GENOMIC DNA]</scope>
    <source>
        <strain evidence="2 3">FC6</strain>
    </source>
</reference>
<organism evidence="2 3">
    <name type="scientific">Stygiolobus azoricus</name>
    <dbReference type="NCBI Taxonomy" id="41675"/>
    <lineage>
        <taxon>Archaea</taxon>
        <taxon>Thermoproteota</taxon>
        <taxon>Thermoprotei</taxon>
        <taxon>Sulfolobales</taxon>
        <taxon>Sulfolobaceae</taxon>
        <taxon>Stygiolobus</taxon>
    </lineage>
</organism>
<dbReference type="Proteomes" id="UP000423396">
    <property type="component" value="Chromosome"/>
</dbReference>
<dbReference type="GeneID" id="42797803"/>
<evidence type="ECO:0000313" key="2">
    <source>
        <dbReference type="EMBL" id="QGR18877.1"/>
    </source>
</evidence>
<dbReference type="AlphaFoldDB" id="A0A650CN05"/>
<dbReference type="KEGG" id="sazo:D1868_01980"/>
<evidence type="ECO:0000313" key="3">
    <source>
        <dbReference type="Proteomes" id="UP000423396"/>
    </source>
</evidence>
<dbReference type="Gene3D" id="3.30.310.60">
    <property type="entry name" value="Like-Sm ribonucleoprotein, C-terminal domain"/>
    <property type="match status" value="1"/>
</dbReference>
<name>A0A650CN05_9CREN</name>
<keyword evidence="3" id="KW-1185">Reference proteome</keyword>
<dbReference type="InterPro" id="IPR028277">
    <property type="entry name" value="Lsm_C"/>
</dbReference>
<dbReference type="Pfam" id="PF14894">
    <property type="entry name" value="Lsm_C"/>
    <property type="match status" value="1"/>
</dbReference>
<dbReference type="InterPro" id="IPR037156">
    <property type="entry name" value="Lsm_C_sf"/>
</dbReference>
<sequence>MSSRRVSGDLNTLIDKTIIVKLSNNKTYSGVLSSFELSPFMISLTNAKDNENNTYYKVIINGSLITEILVKNAPIFDPREFAELVAKELNIRTADIKVYEEAGIVTILDKIKVSENGVEGSGPLAQKVYDIYNSYVEKKKKGA</sequence>
<dbReference type="InterPro" id="IPR010920">
    <property type="entry name" value="LSM_dom_sf"/>
</dbReference>
<dbReference type="OrthoDB" id="24895at2157"/>
<evidence type="ECO:0000259" key="1">
    <source>
        <dbReference type="Pfam" id="PF14894"/>
    </source>
</evidence>
<gene>
    <name evidence="2" type="ORF">D1868_01980</name>
</gene>
<dbReference type="CDD" id="cd11679">
    <property type="entry name" value="archaeal_Sm_like"/>
    <property type="match status" value="1"/>
</dbReference>
<dbReference type="RefSeq" id="WP_156005106.1">
    <property type="nucleotide sequence ID" value="NZ_CP045483.1"/>
</dbReference>
<dbReference type="Gene3D" id="2.30.30.100">
    <property type="match status" value="1"/>
</dbReference>
<proteinExistence type="predicted"/>
<accession>A0A650CN05</accession>